<gene>
    <name evidence="2" type="ORF">FB45DRAFT_928298</name>
</gene>
<feature type="compositionally biased region" description="Polar residues" evidence="1">
    <location>
        <begin position="12"/>
        <end position="21"/>
    </location>
</feature>
<feature type="compositionally biased region" description="Basic and acidic residues" evidence="1">
    <location>
        <begin position="162"/>
        <end position="176"/>
    </location>
</feature>
<dbReference type="AlphaFoldDB" id="A0AAD7BH65"/>
<feature type="region of interest" description="Disordered" evidence="1">
    <location>
        <begin position="541"/>
        <end position="627"/>
    </location>
</feature>
<dbReference type="Proteomes" id="UP001221142">
    <property type="component" value="Unassembled WGS sequence"/>
</dbReference>
<evidence type="ECO:0000256" key="1">
    <source>
        <dbReference type="SAM" id="MobiDB-lite"/>
    </source>
</evidence>
<keyword evidence="3" id="KW-1185">Reference proteome</keyword>
<proteinExistence type="predicted"/>
<feature type="region of interest" description="Disordered" evidence="1">
    <location>
        <begin position="1"/>
        <end position="523"/>
    </location>
</feature>
<feature type="compositionally biased region" description="Pro residues" evidence="1">
    <location>
        <begin position="607"/>
        <end position="621"/>
    </location>
</feature>
<feature type="compositionally biased region" description="Polar residues" evidence="1">
    <location>
        <begin position="446"/>
        <end position="464"/>
    </location>
</feature>
<reference evidence="2" key="1">
    <citation type="submission" date="2023-03" db="EMBL/GenBank/DDBJ databases">
        <title>Massive genome expansion in bonnet fungi (Mycena s.s.) driven by repeated elements and novel gene families across ecological guilds.</title>
        <authorList>
            <consortium name="Lawrence Berkeley National Laboratory"/>
            <person name="Harder C.B."/>
            <person name="Miyauchi S."/>
            <person name="Viragh M."/>
            <person name="Kuo A."/>
            <person name="Thoen E."/>
            <person name="Andreopoulos B."/>
            <person name="Lu D."/>
            <person name="Skrede I."/>
            <person name="Drula E."/>
            <person name="Henrissat B."/>
            <person name="Morin E."/>
            <person name="Kohler A."/>
            <person name="Barry K."/>
            <person name="LaButti K."/>
            <person name="Morin E."/>
            <person name="Salamov A."/>
            <person name="Lipzen A."/>
            <person name="Mereny Z."/>
            <person name="Hegedus B."/>
            <person name="Baldrian P."/>
            <person name="Stursova M."/>
            <person name="Weitz H."/>
            <person name="Taylor A."/>
            <person name="Grigoriev I.V."/>
            <person name="Nagy L.G."/>
            <person name="Martin F."/>
            <person name="Kauserud H."/>
        </authorList>
    </citation>
    <scope>NUCLEOTIDE SEQUENCE</scope>
    <source>
        <strain evidence="2">9284</strain>
    </source>
</reference>
<comment type="caution">
    <text evidence="2">The sequence shown here is derived from an EMBL/GenBank/DDBJ whole genome shotgun (WGS) entry which is preliminary data.</text>
</comment>
<organism evidence="2 3">
    <name type="scientific">Roridomyces roridus</name>
    <dbReference type="NCBI Taxonomy" id="1738132"/>
    <lineage>
        <taxon>Eukaryota</taxon>
        <taxon>Fungi</taxon>
        <taxon>Dikarya</taxon>
        <taxon>Basidiomycota</taxon>
        <taxon>Agaricomycotina</taxon>
        <taxon>Agaricomycetes</taxon>
        <taxon>Agaricomycetidae</taxon>
        <taxon>Agaricales</taxon>
        <taxon>Marasmiineae</taxon>
        <taxon>Mycenaceae</taxon>
        <taxon>Roridomyces</taxon>
    </lineage>
</organism>
<feature type="compositionally biased region" description="Low complexity" evidence="1">
    <location>
        <begin position="131"/>
        <end position="145"/>
    </location>
</feature>
<dbReference type="EMBL" id="JARKIF010000016">
    <property type="protein sequence ID" value="KAJ7621085.1"/>
    <property type="molecule type" value="Genomic_DNA"/>
</dbReference>
<feature type="compositionally biased region" description="Polar residues" evidence="1">
    <location>
        <begin position="194"/>
        <end position="206"/>
    </location>
</feature>
<feature type="compositionally biased region" description="Basic residues" evidence="1">
    <location>
        <begin position="117"/>
        <end position="130"/>
    </location>
</feature>
<evidence type="ECO:0000313" key="2">
    <source>
        <dbReference type="EMBL" id="KAJ7621085.1"/>
    </source>
</evidence>
<name>A0AAD7BH65_9AGAR</name>
<feature type="compositionally biased region" description="Polar residues" evidence="1">
    <location>
        <begin position="65"/>
        <end position="109"/>
    </location>
</feature>
<feature type="compositionally biased region" description="Basic residues" evidence="1">
    <location>
        <begin position="222"/>
        <end position="232"/>
    </location>
</feature>
<feature type="compositionally biased region" description="Polar residues" evidence="1">
    <location>
        <begin position="364"/>
        <end position="374"/>
    </location>
</feature>
<evidence type="ECO:0000313" key="3">
    <source>
        <dbReference type="Proteomes" id="UP001221142"/>
    </source>
</evidence>
<protein>
    <submittedName>
        <fullName evidence="2">Uncharacterized protein</fullName>
    </submittedName>
</protein>
<sequence>MSEPPVAFIRGTPSNSCNRPQYKSVLEPTATDSDEDLVPNNPPQQRKRRNNVQKASQPPPKRQKTSQNATTNAVASGSRAPSSHTVPRISQATSAQKVQKSRPPQTNEIPSVPFRTKVVKRTMKEKRRQRSSSSSSESVSLPSLLKNGTALPSASAPPPKQKRPEFERPTLKDRFSKTQYPRSAPPKTGREEPSTSQRKPVTSIDSSVIELSDSSDPESRKAVQRSARRKAEKRMGAPIPKAKPPEVFTIEDSDDERPTSKMTEAAPSKLAPPDNSPNPPLPDLDISNEAMDVQSNGPGSPHPEPDSHLSTPPLGEDSVLRGVSPVLPSARETFSPLENVVPGEDGLEPSLLQKDTDKGAASATLEQPDSTSSFPLPDNSLDPGGTEDALLDDYHPESVGAGQSKTPPLSAVSASRHPSPPASPSAHAVQTNLLSGGCHPGPSLPDHSQSGAGVATQPEQNSFKASDGLPRLDLSALPTKRSRKRRLPPRASTPSTGTAEKSALKPDSRPQSSSPGGSFLVSRKLKQWDQDSLVQEIITTGKHNAHVSRIGRSSPAEEMHIIPSVQRVEGLDSQLSEKTEQRDQVSAGDVQVPSTSADERMESIPRQPSPDPLPLVSPPQSPQSVAPPIILSEDPVKQEDPAYREVIDLTGSDDEQTVQSSVKAGDPRHFDRMRKLMGVVRIKPSVSTGSVADGQHPTGQPVETLNNVLPSPADDESSAATSRIPSTVSLVEGVAKMDLHGEYSSPSDVNRTPTTEVPVHGTPLVCYPSVLQLTSVQGRASNLRFRHRWRGAVTTMLRFTILNT</sequence>
<accession>A0AAD7BH65</accession>